<gene>
    <name evidence="1" type="ORF">LshimejAT787_1203480</name>
</gene>
<dbReference type="EMBL" id="BRPK01000012">
    <property type="protein sequence ID" value="GLB42899.1"/>
    <property type="molecule type" value="Genomic_DNA"/>
</dbReference>
<evidence type="ECO:0000313" key="1">
    <source>
        <dbReference type="EMBL" id="GLB42899.1"/>
    </source>
</evidence>
<evidence type="ECO:0000313" key="2">
    <source>
        <dbReference type="Proteomes" id="UP001063166"/>
    </source>
</evidence>
<sequence length="70" mass="8153">MWIASWTRYPLAIDVVFNVDDRRVHRGREGAKSLVIDTVWCALWHRLRIFEPIDQALDYFTALSGSSLSM</sequence>
<keyword evidence="2" id="KW-1185">Reference proteome</keyword>
<reference evidence="1" key="1">
    <citation type="submission" date="2022-07" db="EMBL/GenBank/DDBJ databases">
        <title>The genome of Lyophyllum shimeji provides insight into the initial evolution of ectomycorrhizal fungal genome.</title>
        <authorList>
            <person name="Kobayashi Y."/>
            <person name="Shibata T."/>
            <person name="Hirakawa H."/>
            <person name="Shigenobu S."/>
            <person name="Nishiyama T."/>
            <person name="Yamada A."/>
            <person name="Hasebe M."/>
            <person name="Kawaguchi M."/>
        </authorList>
    </citation>
    <scope>NUCLEOTIDE SEQUENCE</scope>
    <source>
        <strain evidence="1">AT787</strain>
    </source>
</reference>
<organism evidence="1 2">
    <name type="scientific">Lyophyllum shimeji</name>
    <name type="common">Hon-shimeji</name>
    <name type="synonym">Tricholoma shimeji</name>
    <dbReference type="NCBI Taxonomy" id="47721"/>
    <lineage>
        <taxon>Eukaryota</taxon>
        <taxon>Fungi</taxon>
        <taxon>Dikarya</taxon>
        <taxon>Basidiomycota</taxon>
        <taxon>Agaricomycotina</taxon>
        <taxon>Agaricomycetes</taxon>
        <taxon>Agaricomycetidae</taxon>
        <taxon>Agaricales</taxon>
        <taxon>Tricholomatineae</taxon>
        <taxon>Lyophyllaceae</taxon>
        <taxon>Lyophyllum</taxon>
    </lineage>
</organism>
<accession>A0A9P3PWQ6</accession>
<comment type="caution">
    <text evidence="1">The sequence shown here is derived from an EMBL/GenBank/DDBJ whole genome shotgun (WGS) entry which is preliminary data.</text>
</comment>
<name>A0A9P3PWQ6_LYOSH</name>
<dbReference type="Proteomes" id="UP001063166">
    <property type="component" value="Unassembled WGS sequence"/>
</dbReference>
<dbReference type="AlphaFoldDB" id="A0A9P3PWQ6"/>
<proteinExistence type="predicted"/>
<protein>
    <submittedName>
        <fullName evidence="1">Uncharacterized protein</fullName>
    </submittedName>
</protein>